<gene>
    <name evidence="1" type="ORF">MX635_00110</name>
</gene>
<organism evidence="1 2">
    <name type="scientific">Carnobacterium divergens</name>
    <name type="common">Lactobacillus divergens</name>
    <dbReference type="NCBI Taxonomy" id="2748"/>
    <lineage>
        <taxon>Bacteria</taxon>
        <taxon>Bacillati</taxon>
        <taxon>Bacillota</taxon>
        <taxon>Bacilli</taxon>
        <taxon>Lactobacillales</taxon>
        <taxon>Carnobacteriaceae</taxon>
        <taxon>Carnobacterium</taxon>
    </lineage>
</organism>
<proteinExistence type="predicted"/>
<evidence type="ECO:0000313" key="1">
    <source>
        <dbReference type="EMBL" id="MDT1972792.1"/>
    </source>
</evidence>
<name>A0AAW8R5T4_CARDV</name>
<dbReference type="EMBL" id="JALRMR010000001">
    <property type="protein sequence ID" value="MDT1972792.1"/>
    <property type="molecule type" value="Genomic_DNA"/>
</dbReference>
<reference evidence="1" key="1">
    <citation type="submission" date="2022-04" db="EMBL/GenBank/DDBJ databases">
        <title>Draft genome sequences of lactic acid bacteria (LAB) strains involved in meat spoilage.</title>
        <authorList>
            <person name="Palevich N."/>
        </authorList>
    </citation>
    <scope>NUCLEOTIDE SEQUENCE</scope>
    <source>
        <strain evidence="1">9-14</strain>
    </source>
</reference>
<dbReference type="AlphaFoldDB" id="A0AAW8R5T4"/>
<accession>A0AAW8R5T4</accession>
<protein>
    <submittedName>
        <fullName evidence="1">Uncharacterized protein</fullName>
    </submittedName>
</protein>
<dbReference type="Proteomes" id="UP001249945">
    <property type="component" value="Unassembled WGS sequence"/>
</dbReference>
<sequence length="75" mass="8761">MKIEDFWADIDIYHVSFEVKKEVDNLIGLRMVNKTIVLPSGMTEEEVISIVTKRFSEVKTVQAVDYWEEALLLKE</sequence>
<dbReference type="RefSeq" id="WP_311779649.1">
    <property type="nucleotide sequence ID" value="NZ_JALRMR010000001.1"/>
</dbReference>
<evidence type="ECO:0000313" key="2">
    <source>
        <dbReference type="Proteomes" id="UP001249945"/>
    </source>
</evidence>
<comment type="caution">
    <text evidence="1">The sequence shown here is derived from an EMBL/GenBank/DDBJ whole genome shotgun (WGS) entry which is preliminary data.</text>
</comment>